<accession>C4J226</accession>
<protein>
    <submittedName>
        <fullName evidence="1">Uncharacterized protein</fullName>
    </submittedName>
</protein>
<reference evidence="1" key="2">
    <citation type="submission" date="2012-06" db="EMBL/GenBank/DDBJ databases">
        <authorList>
            <person name="Yu Y."/>
            <person name="Currie J."/>
            <person name="Lomeli R."/>
            <person name="Angelova A."/>
            <person name="Collura K."/>
            <person name="Wissotski M."/>
            <person name="Campos D."/>
            <person name="Kudrna D."/>
            <person name="Golser W."/>
            <person name="Ashely E."/>
            <person name="Descour A."/>
            <person name="Fernandes J."/>
            <person name="Soderlund C."/>
            <person name="Walbot V."/>
        </authorList>
    </citation>
    <scope>NUCLEOTIDE SEQUENCE</scope>
    <source>
        <strain evidence="1">B73</strain>
    </source>
</reference>
<sequence length="19" mass="1945">MVVVVAAVNKQESSKLSVG</sequence>
<proteinExistence type="evidence at transcript level"/>
<organism evidence="1">
    <name type="scientific">Zea mays</name>
    <name type="common">Maize</name>
    <dbReference type="NCBI Taxonomy" id="4577"/>
    <lineage>
        <taxon>Eukaryota</taxon>
        <taxon>Viridiplantae</taxon>
        <taxon>Streptophyta</taxon>
        <taxon>Embryophyta</taxon>
        <taxon>Tracheophyta</taxon>
        <taxon>Spermatophyta</taxon>
        <taxon>Magnoliopsida</taxon>
        <taxon>Liliopsida</taxon>
        <taxon>Poales</taxon>
        <taxon>Poaceae</taxon>
        <taxon>PACMAD clade</taxon>
        <taxon>Panicoideae</taxon>
        <taxon>Andropogonodae</taxon>
        <taxon>Andropogoneae</taxon>
        <taxon>Tripsacinae</taxon>
        <taxon>Zea</taxon>
    </lineage>
</organism>
<evidence type="ECO:0000313" key="1">
    <source>
        <dbReference type="EMBL" id="ACR35226.1"/>
    </source>
</evidence>
<reference evidence="1" key="1">
    <citation type="journal article" date="2009" name="PLoS Genet.">
        <title>Sequencing, mapping, and analysis of 27,455 maize full-length cDNAs.</title>
        <authorList>
            <person name="Soderlund C."/>
            <person name="Descour A."/>
            <person name="Kudrna D."/>
            <person name="Bomhoff M."/>
            <person name="Boyd L."/>
            <person name="Currie J."/>
            <person name="Angelova A."/>
            <person name="Collura K."/>
            <person name="Wissotski M."/>
            <person name="Ashley E."/>
            <person name="Morrow D."/>
            <person name="Fernandes J."/>
            <person name="Walbot V."/>
            <person name="Yu Y."/>
        </authorList>
    </citation>
    <scope>NUCLEOTIDE SEQUENCE</scope>
    <source>
        <strain evidence="1">B73</strain>
    </source>
</reference>
<dbReference type="AlphaFoldDB" id="C4J226"/>
<dbReference type="EMBL" id="BT084873">
    <property type="protein sequence ID" value="ACR35226.1"/>
    <property type="molecule type" value="mRNA"/>
</dbReference>
<name>C4J226_MAIZE</name>